<dbReference type="CDD" id="cd06225">
    <property type="entry name" value="HAMP"/>
    <property type="match status" value="1"/>
</dbReference>
<dbReference type="SMART" id="SM00304">
    <property type="entry name" value="HAMP"/>
    <property type="match status" value="1"/>
</dbReference>
<evidence type="ECO:0000256" key="11">
    <source>
        <dbReference type="SAM" id="Phobius"/>
    </source>
</evidence>
<feature type="transmembrane region" description="Helical" evidence="11">
    <location>
        <begin position="141"/>
        <end position="164"/>
    </location>
</feature>
<keyword evidence="5 11" id="KW-1133">Transmembrane helix</keyword>
<keyword evidence="3" id="KW-0488">Methylation</keyword>
<dbReference type="GO" id="GO:0006935">
    <property type="term" value="P:chemotaxis"/>
    <property type="evidence" value="ECO:0007669"/>
    <property type="project" value="UniProtKB-ARBA"/>
</dbReference>
<evidence type="ECO:0000256" key="9">
    <source>
        <dbReference type="PROSITE-ProRule" id="PRU00284"/>
    </source>
</evidence>
<evidence type="ECO:0000259" key="12">
    <source>
        <dbReference type="PROSITE" id="PS50111"/>
    </source>
</evidence>
<keyword evidence="2" id="KW-1003">Cell membrane</keyword>
<dbReference type="InterPro" id="IPR003660">
    <property type="entry name" value="HAMP_dom"/>
</dbReference>
<dbReference type="SMART" id="SM00283">
    <property type="entry name" value="MA"/>
    <property type="match status" value="1"/>
</dbReference>
<feature type="domain" description="HAMP" evidence="13">
    <location>
        <begin position="161"/>
        <end position="214"/>
    </location>
</feature>
<accession>A0A0B3C2Y5</accession>
<comment type="similarity">
    <text evidence="8">Belongs to the methyl-accepting chemotaxis (MCP) protein family.</text>
</comment>
<dbReference type="FunFam" id="1.10.287.950:FF:000001">
    <property type="entry name" value="Methyl-accepting chemotaxis sensory transducer"/>
    <property type="match status" value="1"/>
</dbReference>
<dbReference type="GO" id="GO:0007165">
    <property type="term" value="P:signal transduction"/>
    <property type="evidence" value="ECO:0007669"/>
    <property type="project" value="UniProtKB-KW"/>
</dbReference>
<evidence type="ECO:0000256" key="5">
    <source>
        <dbReference type="ARBA" id="ARBA00022989"/>
    </source>
</evidence>
<gene>
    <name evidence="14" type="ORF">PT85_07615</name>
</gene>
<dbReference type="OrthoDB" id="6354441at2"/>
<dbReference type="Pfam" id="PF00672">
    <property type="entry name" value="HAMP"/>
    <property type="match status" value="1"/>
</dbReference>
<dbReference type="PANTHER" id="PTHR32089:SF119">
    <property type="entry name" value="METHYL-ACCEPTING CHEMOTAXIS PROTEIN CTPL"/>
    <property type="match status" value="1"/>
</dbReference>
<dbReference type="EMBL" id="JTAK01000002">
    <property type="protein sequence ID" value="KHO65892.1"/>
    <property type="molecule type" value="Genomic_DNA"/>
</dbReference>
<keyword evidence="15" id="KW-1185">Reference proteome</keyword>
<protein>
    <submittedName>
        <fullName evidence="14">Chemotaxis protein</fullName>
    </submittedName>
</protein>
<dbReference type="PROSITE" id="PS50885">
    <property type="entry name" value="HAMP"/>
    <property type="match status" value="1"/>
</dbReference>
<dbReference type="InterPro" id="IPR004089">
    <property type="entry name" value="MCPsignal_dom"/>
</dbReference>
<evidence type="ECO:0000256" key="8">
    <source>
        <dbReference type="ARBA" id="ARBA00029447"/>
    </source>
</evidence>
<sequence length="491" mass="52808">MGLHLRDLSLKYKFWALNAVSFAITLLLVLFAMHQEQDARGTAARQQAQAQAELLARWPAGTALPASDRVLVYAPDGQPRRNGAPLPLSRQSGWTALEHDLFDRQPLIGAHVVELADGRRAAVLAVGAGLGEVFFERASSYALAVLVLMLMLLASSQLLIRFLLTHLNTLRGVMLHVERSGDLSARVPLDSRDEVGEMASAFNAMQAGYQRIVGVVAQSAAQLDEGATRLATAMGQVQQGMVGQQSETDQTATAINEMSVTVHHIAQHAADTRDQSLAADRLASTGQSVVARVEQSIAGLSDGIQETAQMVERLAQDSEKISGVVNVIHGIAEQTNLLALNAAIEAARAGEQGRGFAVVADEVRNLARRVQDSTDEITAMVGSLQGGTRDAVEFMRESSLRADDCVQLAREAEQALAEIAQAVEQMRDSNMQIATAAQQQSQVAEEMTRSVIGIRDFSEKTVLQTRDSTTTSTELANLASELNRAIGKLKL</sequence>
<evidence type="ECO:0000256" key="10">
    <source>
        <dbReference type="SAM" id="Coils"/>
    </source>
</evidence>
<evidence type="ECO:0000256" key="3">
    <source>
        <dbReference type="ARBA" id="ARBA00022481"/>
    </source>
</evidence>
<dbReference type="RefSeq" id="WP_039606324.1">
    <property type="nucleotide sequence ID" value="NZ_FMUP01000001.1"/>
</dbReference>
<dbReference type="CDD" id="cd11386">
    <property type="entry name" value="MCP_signal"/>
    <property type="match status" value="1"/>
</dbReference>
<evidence type="ECO:0000313" key="15">
    <source>
        <dbReference type="Proteomes" id="UP000030980"/>
    </source>
</evidence>
<dbReference type="PROSITE" id="PS50111">
    <property type="entry name" value="CHEMOTAXIS_TRANSDUC_2"/>
    <property type="match status" value="1"/>
</dbReference>
<reference evidence="14 15" key="1">
    <citation type="submission" date="2014-11" db="EMBL/GenBank/DDBJ databases">
        <title>Genome sequence of Pseudomonas tuomuerensis JCM 14085.</title>
        <authorList>
            <person name="Shin S.-K."/>
            <person name="Yi H."/>
        </authorList>
    </citation>
    <scope>NUCLEOTIDE SEQUENCE [LARGE SCALE GENOMIC DNA]</scope>
    <source>
        <strain evidence="14 15">JCM 14085</strain>
    </source>
</reference>
<keyword evidence="10" id="KW-0175">Coiled coil</keyword>
<evidence type="ECO:0000256" key="4">
    <source>
        <dbReference type="ARBA" id="ARBA00022692"/>
    </source>
</evidence>
<feature type="domain" description="Methyl-accepting transducer" evidence="12">
    <location>
        <begin position="219"/>
        <end position="455"/>
    </location>
</feature>
<name>A0A0B3C2Y5_9PSED</name>
<dbReference type="Proteomes" id="UP000030980">
    <property type="component" value="Unassembled WGS sequence"/>
</dbReference>
<dbReference type="PANTHER" id="PTHR32089">
    <property type="entry name" value="METHYL-ACCEPTING CHEMOTAXIS PROTEIN MCPB"/>
    <property type="match status" value="1"/>
</dbReference>
<evidence type="ECO:0000259" key="13">
    <source>
        <dbReference type="PROSITE" id="PS50885"/>
    </source>
</evidence>
<keyword evidence="7 9" id="KW-0807">Transducer</keyword>
<organism evidence="14 15">
    <name type="scientific">Pseudomonas flexibilis</name>
    <dbReference type="NCBI Taxonomy" id="706570"/>
    <lineage>
        <taxon>Bacteria</taxon>
        <taxon>Pseudomonadati</taxon>
        <taxon>Pseudomonadota</taxon>
        <taxon>Gammaproteobacteria</taxon>
        <taxon>Pseudomonadales</taxon>
        <taxon>Pseudomonadaceae</taxon>
        <taxon>Pseudomonas</taxon>
    </lineage>
</organism>
<evidence type="ECO:0000256" key="2">
    <source>
        <dbReference type="ARBA" id="ARBA00022475"/>
    </source>
</evidence>
<feature type="transmembrane region" description="Helical" evidence="11">
    <location>
        <begin position="12"/>
        <end position="33"/>
    </location>
</feature>
<dbReference type="AlphaFoldDB" id="A0A0B3C2Y5"/>
<keyword evidence="6 11" id="KW-0472">Membrane</keyword>
<dbReference type="STRING" id="706570.PT85_07615"/>
<dbReference type="SUPFAM" id="SSF58104">
    <property type="entry name" value="Methyl-accepting chemotaxis protein (MCP) signaling domain"/>
    <property type="match status" value="1"/>
</dbReference>
<evidence type="ECO:0000256" key="1">
    <source>
        <dbReference type="ARBA" id="ARBA00004651"/>
    </source>
</evidence>
<keyword evidence="4 11" id="KW-0812">Transmembrane</keyword>
<comment type="caution">
    <text evidence="14">The sequence shown here is derived from an EMBL/GenBank/DDBJ whole genome shotgun (WGS) entry which is preliminary data.</text>
</comment>
<dbReference type="Gene3D" id="1.10.287.950">
    <property type="entry name" value="Methyl-accepting chemotaxis protein"/>
    <property type="match status" value="1"/>
</dbReference>
<feature type="coiled-coil region" evidence="10">
    <location>
        <begin position="405"/>
        <end position="432"/>
    </location>
</feature>
<dbReference type="Pfam" id="PF00015">
    <property type="entry name" value="MCPsignal"/>
    <property type="match status" value="1"/>
</dbReference>
<evidence type="ECO:0000256" key="6">
    <source>
        <dbReference type="ARBA" id="ARBA00023136"/>
    </source>
</evidence>
<evidence type="ECO:0000313" key="14">
    <source>
        <dbReference type="EMBL" id="KHO65892.1"/>
    </source>
</evidence>
<dbReference type="GO" id="GO:0005886">
    <property type="term" value="C:plasma membrane"/>
    <property type="evidence" value="ECO:0007669"/>
    <property type="project" value="UniProtKB-SubCell"/>
</dbReference>
<comment type="subcellular location">
    <subcellularLocation>
        <location evidence="1">Cell membrane</location>
        <topology evidence="1">Multi-pass membrane protein</topology>
    </subcellularLocation>
</comment>
<evidence type="ECO:0000256" key="7">
    <source>
        <dbReference type="ARBA" id="ARBA00023224"/>
    </source>
</evidence>
<proteinExistence type="inferred from homology"/>